<comment type="caution">
    <text evidence="3">The sequence shown here is derived from an EMBL/GenBank/DDBJ whole genome shotgun (WGS) entry which is preliminary data.</text>
</comment>
<proteinExistence type="inferred from homology"/>
<dbReference type="NCBIfam" id="TIGR00082">
    <property type="entry name" value="rbfA"/>
    <property type="match status" value="1"/>
</dbReference>
<dbReference type="InterPro" id="IPR023799">
    <property type="entry name" value="RbfA_dom_sf"/>
</dbReference>
<dbReference type="GO" id="GO:0043024">
    <property type="term" value="F:ribosomal small subunit binding"/>
    <property type="evidence" value="ECO:0007669"/>
    <property type="project" value="TreeGrafter"/>
</dbReference>
<dbReference type="Gene3D" id="3.30.300.20">
    <property type="match status" value="1"/>
</dbReference>
<dbReference type="Pfam" id="PF02033">
    <property type="entry name" value="RBFA"/>
    <property type="match status" value="1"/>
</dbReference>
<comment type="subunit">
    <text evidence="2">Monomer. Binds 30S ribosomal subunits, but not 50S ribosomal subunits or 70S ribosomes.</text>
</comment>
<organism evidence="3 4">
    <name type="scientific">Candidatus Thiopontia autotrophica</name>
    <dbReference type="NCBI Taxonomy" id="2841688"/>
    <lineage>
        <taxon>Bacteria</taxon>
        <taxon>Pseudomonadati</taxon>
        <taxon>Pseudomonadota</taxon>
        <taxon>Gammaproteobacteria</taxon>
        <taxon>Candidatus Thiopontia</taxon>
    </lineage>
</organism>
<dbReference type="InterPro" id="IPR000238">
    <property type="entry name" value="RbfA"/>
</dbReference>
<evidence type="ECO:0000256" key="2">
    <source>
        <dbReference type="HAMAP-Rule" id="MF_00003"/>
    </source>
</evidence>
<keyword evidence="2" id="KW-0963">Cytoplasm</keyword>
<evidence type="ECO:0000313" key="3">
    <source>
        <dbReference type="EMBL" id="MBC8519243.1"/>
    </source>
</evidence>
<dbReference type="GO" id="GO:0005829">
    <property type="term" value="C:cytosol"/>
    <property type="evidence" value="ECO:0007669"/>
    <property type="project" value="TreeGrafter"/>
</dbReference>
<gene>
    <name evidence="2 3" type="primary">rbfA</name>
    <name evidence="3" type="ORF">H8D24_02390</name>
</gene>
<dbReference type="PANTHER" id="PTHR33515">
    <property type="entry name" value="RIBOSOME-BINDING FACTOR A, CHLOROPLASTIC-RELATED"/>
    <property type="match status" value="1"/>
</dbReference>
<dbReference type="EMBL" id="JACNFK010000019">
    <property type="protein sequence ID" value="MBC8519243.1"/>
    <property type="molecule type" value="Genomic_DNA"/>
</dbReference>
<dbReference type="HAMAP" id="MF_00003">
    <property type="entry name" value="RbfA"/>
    <property type="match status" value="1"/>
</dbReference>
<keyword evidence="1 2" id="KW-0690">Ribosome biogenesis</keyword>
<dbReference type="SUPFAM" id="SSF89919">
    <property type="entry name" value="Ribosome-binding factor A, RbfA"/>
    <property type="match status" value="1"/>
</dbReference>
<reference evidence="3 4" key="1">
    <citation type="submission" date="2020-08" db="EMBL/GenBank/DDBJ databases">
        <title>Bridging the membrane lipid divide: bacteria of the FCB group superphylum have the potential to synthesize archaeal ether lipids.</title>
        <authorList>
            <person name="Villanueva L."/>
            <person name="Von Meijenfeldt F.A.B."/>
            <person name="Westbye A.B."/>
            <person name="Yadav S."/>
            <person name="Hopmans E.C."/>
            <person name="Dutilh B.E."/>
            <person name="Sinninghe Damste J.S."/>
        </authorList>
    </citation>
    <scope>NUCLEOTIDE SEQUENCE [LARGE SCALE GENOMIC DNA]</scope>
    <source>
        <strain evidence="3">NIOZ-UU100</strain>
    </source>
</reference>
<comment type="subcellular location">
    <subcellularLocation>
        <location evidence="2">Cytoplasm</location>
    </subcellularLocation>
</comment>
<protein>
    <recommendedName>
        <fullName evidence="2">Ribosome-binding factor A</fullName>
    </recommendedName>
</protein>
<dbReference type="Proteomes" id="UP000654401">
    <property type="component" value="Unassembled WGS sequence"/>
</dbReference>
<dbReference type="PANTHER" id="PTHR33515:SF1">
    <property type="entry name" value="RIBOSOME-BINDING FACTOR A, CHLOROPLASTIC-RELATED"/>
    <property type="match status" value="1"/>
</dbReference>
<evidence type="ECO:0000313" key="4">
    <source>
        <dbReference type="Proteomes" id="UP000654401"/>
    </source>
</evidence>
<accession>A0A8J6TS46</accession>
<comment type="function">
    <text evidence="2">One of several proteins that assist in the late maturation steps of the functional core of the 30S ribosomal subunit. Associates with free 30S ribosomal subunits (but not with 30S subunits that are part of 70S ribosomes or polysomes). Required for efficient processing of 16S rRNA. May interact with the 5'-terminal helix region of 16S rRNA.</text>
</comment>
<evidence type="ECO:0000256" key="1">
    <source>
        <dbReference type="ARBA" id="ARBA00022517"/>
    </source>
</evidence>
<sequence length="127" mass="14456">MNNERTRRVGEQVKRTLGELIQRELRDPRVGWVTITAVNVTSDFSHATVYFTLFGEGSSVEETLQALDHSAGFLRSRLSKSLQLRTVPLLHFRHDTSVEYGSDMESLIDKVVAEDNSRHPSGRQEEQ</sequence>
<dbReference type="InterPro" id="IPR015946">
    <property type="entry name" value="KH_dom-like_a/b"/>
</dbReference>
<dbReference type="AlphaFoldDB" id="A0A8J6TS46"/>
<name>A0A8J6TS46_9GAMM</name>
<comment type="similarity">
    <text evidence="2">Belongs to the RbfA family.</text>
</comment>
<dbReference type="GO" id="GO:0030490">
    <property type="term" value="P:maturation of SSU-rRNA"/>
    <property type="evidence" value="ECO:0007669"/>
    <property type="project" value="UniProtKB-UniRule"/>
</dbReference>